<reference evidence="1 2" key="1">
    <citation type="submission" date="2019-10" db="EMBL/GenBank/DDBJ databases">
        <authorList>
            <person name="Palmer J.M."/>
        </authorList>
    </citation>
    <scope>NUCLEOTIDE SEQUENCE [LARGE SCALE GENOMIC DNA]</scope>
    <source>
        <strain evidence="1 2">TWF694</strain>
    </source>
</reference>
<accession>A0AAV9XQY8</accession>
<comment type="caution">
    <text evidence="1">The sequence shown here is derived from an EMBL/GenBank/DDBJ whole genome shotgun (WGS) entry which is preliminary data.</text>
</comment>
<name>A0AAV9XQY8_9PEZI</name>
<sequence>MDRQWFSKWERETLVLVGRGESRRRDGGEAQSVAEVDEVEMVFWPDAEKDEEEEEGRGGGFSRRWANLIWKRSSEFLVLLLLPLLLLRLLWRAFEQSRRDETNPAERIV</sequence>
<dbReference type="Proteomes" id="UP001365542">
    <property type="component" value="Unassembled WGS sequence"/>
</dbReference>
<organism evidence="1 2">
    <name type="scientific">Orbilia ellipsospora</name>
    <dbReference type="NCBI Taxonomy" id="2528407"/>
    <lineage>
        <taxon>Eukaryota</taxon>
        <taxon>Fungi</taxon>
        <taxon>Dikarya</taxon>
        <taxon>Ascomycota</taxon>
        <taxon>Pezizomycotina</taxon>
        <taxon>Orbiliomycetes</taxon>
        <taxon>Orbiliales</taxon>
        <taxon>Orbiliaceae</taxon>
        <taxon>Orbilia</taxon>
    </lineage>
</organism>
<dbReference type="AlphaFoldDB" id="A0AAV9XQY8"/>
<dbReference type="EMBL" id="JAVHJO010000001">
    <property type="protein sequence ID" value="KAK6544245.1"/>
    <property type="molecule type" value="Genomic_DNA"/>
</dbReference>
<evidence type="ECO:0000313" key="1">
    <source>
        <dbReference type="EMBL" id="KAK6544245.1"/>
    </source>
</evidence>
<protein>
    <submittedName>
        <fullName evidence="1">Uncharacterized protein</fullName>
    </submittedName>
</protein>
<gene>
    <name evidence="1" type="ORF">TWF694_000948</name>
</gene>
<keyword evidence="2" id="KW-1185">Reference proteome</keyword>
<proteinExistence type="predicted"/>
<evidence type="ECO:0000313" key="2">
    <source>
        <dbReference type="Proteomes" id="UP001365542"/>
    </source>
</evidence>